<evidence type="ECO:0000313" key="12">
    <source>
        <dbReference type="EMBL" id="MEE7490688.1"/>
    </source>
</evidence>
<dbReference type="NCBIfam" id="TIGR01525">
    <property type="entry name" value="ATPase-IB_hvy"/>
    <property type="match status" value="1"/>
</dbReference>
<keyword evidence="13" id="KW-1185">Reference proteome</keyword>
<gene>
    <name evidence="12" type="ORF">MOTC310_09470</name>
</gene>
<dbReference type="InterPro" id="IPR044492">
    <property type="entry name" value="P_typ_ATPase_HD_dom"/>
</dbReference>
<dbReference type="SFLD" id="SFLDG00002">
    <property type="entry name" value="C1.7:_P-type_atpase_like"/>
    <property type="match status" value="1"/>
</dbReference>
<evidence type="ECO:0000256" key="6">
    <source>
        <dbReference type="ARBA" id="ARBA00022989"/>
    </source>
</evidence>
<keyword evidence="10" id="KW-0547">Nucleotide-binding</keyword>
<dbReference type="InterPro" id="IPR001757">
    <property type="entry name" value="P_typ_ATPase"/>
</dbReference>
<dbReference type="EMBL" id="MLCA01000003">
    <property type="protein sequence ID" value="MEE7490688.1"/>
    <property type="molecule type" value="Genomic_DNA"/>
</dbReference>
<dbReference type="InterPro" id="IPR059000">
    <property type="entry name" value="ATPase_P-type_domA"/>
</dbReference>
<keyword evidence="3 10" id="KW-0812">Transmembrane</keyword>
<protein>
    <recommendedName>
        <fullName evidence="8">P-type Zn(2+) transporter</fullName>
        <ecNumber evidence="8">7.2.2.12</ecNumber>
    </recommendedName>
</protein>
<dbReference type="Gene3D" id="2.70.150.10">
    <property type="entry name" value="Calcium-transporting ATPase, cytoplasmic transduction domain A"/>
    <property type="match status" value="1"/>
</dbReference>
<evidence type="ECO:0000256" key="10">
    <source>
        <dbReference type="RuleBase" id="RU362081"/>
    </source>
</evidence>
<dbReference type="InterPro" id="IPR023214">
    <property type="entry name" value="HAD_sf"/>
</dbReference>
<dbReference type="Gene3D" id="3.40.1110.10">
    <property type="entry name" value="Calcium-transporting ATPase, cytoplasmic domain N"/>
    <property type="match status" value="1"/>
</dbReference>
<reference evidence="12 13" key="1">
    <citation type="journal article" date="2012" name="Genet. Mol. Biol.">
        <title>Analysis of 16S rRNA and mxaF genes revealing insights into Methylobacterium niche-specific plant association.</title>
        <authorList>
            <person name="Dourado M.N."/>
            <person name="Andreote F.D."/>
            <person name="Dini-Andreote F."/>
            <person name="Conti R."/>
            <person name="Araujo J.M."/>
            <person name="Araujo W.L."/>
        </authorList>
    </citation>
    <scope>NUCLEOTIDE SEQUENCE [LARGE SCALE GENOMIC DNA]</scope>
    <source>
        <strain evidence="12 13">TC3-10</strain>
    </source>
</reference>
<evidence type="ECO:0000256" key="8">
    <source>
        <dbReference type="ARBA" id="ARBA00039097"/>
    </source>
</evidence>
<dbReference type="RefSeq" id="WP_331301596.1">
    <property type="nucleotide sequence ID" value="NZ_MLCA01000003.1"/>
</dbReference>
<dbReference type="NCBIfam" id="TIGR01494">
    <property type="entry name" value="ATPase_P-type"/>
    <property type="match status" value="1"/>
</dbReference>
<dbReference type="Pfam" id="PF00122">
    <property type="entry name" value="E1-E2_ATPase"/>
    <property type="match status" value="1"/>
</dbReference>
<evidence type="ECO:0000256" key="4">
    <source>
        <dbReference type="ARBA" id="ARBA00022723"/>
    </source>
</evidence>
<dbReference type="InterPro" id="IPR018303">
    <property type="entry name" value="ATPase_P-typ_P_site"/>
</dbReference>
<dbReference type="InterPro" id="IPR051014">
    <property type="entry name" value="Cation_Transport_ATPase_IB"/>
</dbReference>
<dbReference type="SUPFAM" id="SSF56784">
    <property type="entry name" value="HAD-like"/>
    <property type="match status" value="1"/>
</dbReference>
<comment type="catalytic activity">
    <reaction evidence="9">
        <text>Zn(2+)(in) + ATP + H2O = Zn(2+)(out) + ADP + phosphate + H(+)</text>
        <dbReference type="Rhea" id="RHEA:20621"/>
        <dbReference type="ChEBI" id="CHEBI:15377"/>
        <dbReference type="ChEBI" id="CHEBI:15378"/>
        <dbReference type="ChEBI" id="CHEBI:29105"/>
        <dbReference type="ChEBI" id="CHEBI:30616"/>
        <dbReference type="ChEBI" id="CHEBI:43474"/>
        <dbReference type="ChEBI" id="CHEBI:456216"/>
        <dbReference type="EC" id="7.2.2.12"/>
    </reaction>
</comment>
<keyword evidence="10" id="KW-0067">ATP-binding</keyword>
<keyword evidence="5" id="KW-1278">Translocase</keyword>
<feature type="transmembrane region" description="Helical" evidence="10">
    <location>
        <begin position="580"/>
        <end position="599"/>
    </location>
</feature>
<dbReference type="InterPro" id="IPR023298">
    <property type="entry name" value="ATPase_P-typ_TM_dom_sf"/>
</dbReference>
<dbReference type="PANTHER" id="PTHR48085:SF5">
    <property type="entry name" value="CADMIUM_ZINC-TRANSPORTING ATPASE HMA4-RELATED"/>
    <property type="match status" value="1"/>
</dbReference>
<feature type="transmembrane region" description="Helical" evidence="10">
    <location>
        <begin position="82"/>
        <end position="107"/>
    </location>
</feature>
<feature type="transmembrane region" description="Helical" evidence="10">
    <location>
        <begin position="247"/>
        <end position="266"/>
    </location>
</feature>
<keyword evidence="7 10" id="KW-0472">Membrane</keyword>
<dbReference type="InterPro" id="IPR036412">
    <property type="entry name" value="HAD-like_sf"/>
</dbReference>
<dbReference type="InterPro" id="IPR023299">
    <property type="entry name" value="ATPase_P-typ_cyto_dom_N"/>
</dbReference>
<proteinExistence type="inferred from homology"/>
<keyword evidence="6 10" id="KW-1133">Transmembrane helix</keyword>
<comment type="similarity">
    <text evidence="2 10">Belongs to the cation transport ATPase (P-type) (TC 3.A.3) family. Type IB subfamily.</text>
</comment>
<feature type="transmembrane region" description="Helical" evidence="10">
    <location>
        <begin position="272"/>
        <end position="293"/>
    </location>
</feature>
<evidence type="ECO:0000256" key="3">
    <source>
        <dbReference type="ARBA" id="ARBA00022692"/>
    </source>
</evidence>
<dbReference type="Proteomes" id="UP001355206">
    <property type="component" value="Unassembled WGS sequence"/>
</dbReference>
<evidence type="ECO:0000256" key="9">
    <source>
        <dbReference type="ARBA" id="ARBA00047308"/>
    </source>
</evidence>
<dbReference type="PRINTS" id="PR00120">
    <property type="entry name" value="HATPASE"/>
</dbReference>
<evidence type="ECO:0000256" key="2">
    <source>
        <dbReference type="ARBA" id="ARBA00006024"/>
    </source>
</evidence>
<comment type="subcellular location">
    <subcellularLocation>
        <location evidence="10">Cell membrane</location>
    </subcellularLocation>
    <subcellularLocation>
        <location evidence="1">Membrane</location>
    </subcellularLocation>
</comment>
<feature type="transmembrane region" description="Helical" evidence="10">
    <location>
        <begin position="51"/>
        <end position="70"/>
    </location>
</feature>
<evidence type="ECO:0000313" key="13">
    <source>
        <dbReference type="Proteomes" id="UP001355206"/>
    </source>
</evidence>
<dbReference type="SUPFAM" id="SSF81653">
    <property type="entry name" value="Calcium ATPase, transduction domain A"/>
    <property type="match status" value="1"/>
</dbReference>
<evidence type="ECO:0000256" key="1">
    <source>
        <dbReference type="ARBA" id="ARBA00004370"/>
    </source>
</evidence>
<evidence type="ECO:0000256" key="5">
    <source>
        <dbReference type="ARBA" id="ARBA00022967"/>
    </source>
</evidence>
<keyword evidence="4 10" id="KW-0479">Metal-binding</keyword>
<dbReference type="SFLD" id="SFLDS00003">
    <property type="entry name" value="Haloacid_Dehalogenase"/>
    <property type="match status" value="1"/>
</dbReference>
<dbReference type="PANTHER" id="PTHR48085">
    <property type="entry name" value="CADMIUM/ZINC-TRANSPORTING ATPASE HMA2-RELATED"/>
    <property type="match status" value="1"/>
</dbReference>
<dbReference type="EC" id="7.2.2.12" evidence="8"/>
<organism evidence="12 13">
    <name type="scientific">Methylobacterium oryzae</name>
    <dbReference type="NCBI Taxonomy" id="334852"/>
    <lineage>
        <taxon>Bacteria</taxon>
        <taxon>Pseudomonadati</taxon>
        <taxon>Pseudomonadota</taxon>
        <taxon>Alphaproteobacteria</taxon>
        <taxon>Hyphomicrobiales</taxon>
        <taxon>Methylobacteriaceae</taxon>
        <taxon>Methylobacterium</taxon>
    </lineage>
</organism>
<feature type="domain" description="P-type ATPase A" evidence="11">
    <location>
        <begin position="132"/>
        <end position="230"/>
    </location>
</feature>
<accession>A0ABU7TLL8</accession>
<keyword evidence="10" id="KW-1003">Cell membrane</keyword>
<evidence type="ECO:0000259" key="11">
    <source>
        <dbReference type="Pfam" id="PF00122"/>
    </source>
</evidence>
<feature type="transmembrane region" description="Helical" evidence="10">
    <location>
        <begin position="23"/>
        <end position="44"/>
    </location>
</feature>
<dbReference type="Gene3D" id="3.40.50.1000">
    <property type="entry name" value="HAD superfamily/HAD-like"/>
    <property type="match status" value="1"/>
</dbReference>
<evidence type="ECO:0000256" key="7">
    <source>
        <dbReference type="ARBA" id="ARBA00023136"/>
    </source>
</evidence>
<dbReference type="InterPro" id="IPR027256">
    <property type="entry name" value="P-typ_ATPase_IB"/>
</dbReference>
<dbReference type="InterPro" id="IPR008250">
    <property type="entry name" value="ATPase_P-typ_transduc_dom_A_sf"/>
</dbReference>
<dbReference type="PROSITE" id="PS00154">
    <property type="entry name" value="ATPASE_E1_E2"/>
    <property type="match status" value="1"/>
</dbReference>
<name>A0ABU7TLL8_9HYPH</name>
<dbReference type="Pfam" id="PF00702">
    <property type="entry name" value="Hydrolase"/>
    <property type="match status" value="1"/>
</dbReference>
<dbReference type="SUPFAM" id="SSF81665">
    <property type="entry name" value="Calcium ATPase, transmembrane domain M"/>
    <property type="match status" value="1"/>
</dbReference>
<dbReference type="SFLD" id="SFLDF00027">
    <property type="entry name" value="p-type_atpase"/>
    <property type="match status" value="1"/>
</dbReference>
<dbReference type="PRINTS" id="PR00119">
    <property type="entry name" value="CATATPASE"/>
</dbReference>
<comment type="caution">
    <text evidence="12">The sequence shown here is derived from an EMBL/GenBank/DDBJ whole genome shotgun (WGS) entry which is preliminary data.</text>
</comment>
<sequence length="640" mass="64514">MIAAAVESTETRLPAVAGRGPRLRVWLAVLPLTGLCAGLSAQALGHPEAAAWAWTLATLLVLAILASQIVTSLARGDVGLDLVALLSMSGALALSQPLAGAVIALMYAGGQSLEAYAAGRAGRTMTSLIARQPRTALREEGGALRDVPLAQLVPGDRILVRVGDVVPVDGRVASGRAVLDRSSLTGEALPAILGVNEPVLSGTVNVGTPFALIADRRAAESTYAGIVRLVAAAQARKAPMARLADRYGLAFLGLTLLLAGGAWLATGDPVRALAVLVVATPCPLILAVPVALVSGLSRAAQIGVLIKGGGALETLAKIRVLVVDKTGTLTHGSARLVSTRILGALGEEEVLRLAASLDQASGHPVARALVEEARRRGLTLAQPQDVTEMPGEGVTGRVDERHVVVGGAGLMRRQGLCFEPAGGAGGLAAAAATVLVAVDGAPAAILDFADPLRTDGGSTLVRLRACGIARVVLATGDRRDVAQALGAGLPIDSVAADLDPAAKTEIVAAEQRFGPVMMVGDGVNDAPALAAADLGVALGARGAAAAAEAADVVLLVDSLAPLPAAIRIARRARAIALQSVWAGLGLSLGGMVAAALGLLSPIQGALLQEFIDVAVILNAMRVLVGQPDGGETPLTDPVPS</sequence>